<evidence type="ECO:0000313" key="3">
    <source>
        <dbReference type="Proteomes" id="UP000252427"/>
    </source>
</evidence>
<evidence type="ECO:0000313" key="2">
    <source>
        <dbReference type="EMBL" id="RBM73292.1"/>
    </source>
</evidence>
<proteinExistence type="predicted"/>
<evidence type="ECO:0000313" key="1">
    <source>
        <dbReference type="EMBL" id="RBM50865.1"/>
    </source>
</evidence>
<reference evidence="3 4" key="1">
    <citation type="submission" date="2018-06" db="EMBL/GenBank/DDBJ databases">
        <title>Draft genome sequences of nine Vibrio sp. clinical isolates from across the United States representing the closest known relative of Vibrio cholerae.</title>
        <authorList>
            <person name="Islam M.T."/>
            <person name="Liang K."/>
            <person name="Im M.S."/>
            <person name="Winkjer J."/>
            <person name="Busby S."/>
            <person name="Batra D."/>
            <person name="Rowe L."/>
            <person name="Tarr C.L."/>
            <person name="Boucher Y."/>
        </authorList>
    </citation>
    <scope>NUCLEOTIDE SEQUENCE [LARGE SCALE GENOMIC DNA]</scope>
    <source>
        <strain evidence="1 4">2016V-1111</strain>
        <strain evidence="2 3">2016V-1114</strain>
    </source>
</reference>
<gene>
    <name evidence="1" type="ORF">DLR69_16485</name>
    <name evidence="2" type="ORF">DLR70_18170</name>
</gene>
<comment type="caution">
    <text evidence="2">The sequence shown here is derived from an EMBL/GenBank/DDBJ whole genome shotgun (WGS) entry which is preliminary data.</text>
</comment>
<sequence>METSGVLSGLTLLYPEGFGKKLLGNRKLPNFPKNSGTNQALQCLKNGSPNKRFKRDCQRAAFPVPFNRSG</sequence>
<dbReference type="AlphaFoldDB" id="A0AAX1QN59"/>
<dbReference type="Proteomes" id="UP000252488">
    <property type="component" value="Unassembled WGS sequence"/>
</dbReference>
<accession>A0AAX1QN59</accession>
<keyword evidence="4" id="KW-1185">Reference proteome</keyword>
<dbReference type="EMBL" id="QKKS01000080">
    <property type="protein sequence ID" value="RBM73292.1"/>
    <property type="molecule type" value="Genomic_DNA"/>
</dbReference>
<protein>
    <submittedName>
        <fullName evidence="2">Uncharacterized protein</fullName>
    </submittedName>
</protein>
<name>A0AAX1QN59_9VIBR</name>
<organism evidence="2 3">
    <name type="scientific">Vibrio paracholerae</name>
    <dbReference type="NCBI Taxonomy" id="650003"/>
    <lineage>
        <taxon>Bacteria</taxon>
        <taxon>Pseudomonadati</taxon>
        <taxon>Pseudomonadota</taxon>
        <taxon>Gammaproteobacteria</taxon>
        <taxon>Vibrionales</taxon>
        <taxon>Vibrionaceae</taxon>
        <taxon>Vibrio</taxon>
    </lineage>
</organism>
<evidence type="ECO:0000313" key="4">
    <source>
        <dbReference type="Proteomes" id="UP000252488"/>
    </source>
</evidence>
<dbReference type="Proteomes" id="UP000252427">
    <property type="component" value="Unassembled WGS sequence"/>
</dbReference>
<dbReference type="EMBL" id="QKKR01000042">
    <property type="protein sequence ID" value="RBM50865.1"/>
    <property type="molecule type" value="Genomic_DNA"/>
</dbReference>